<evidence type="ECO:0000256" key="6">
    <source>
        <dbReference type="ARBA" id="ARBA00022777"/>
    </source>
</evidence>
<keyword evidence="9" id="KW-0812">Transmembrane</keyword>
<comment type="caution">
    <text evidence="11">The sequence shown here is derived from an EMBL/GenBank/DDBJ whole genome shotgun (WGS) entry which is preliminary data.</text>
</comment>
<dbReference type="InterPro" id="IPR036890">
    <property type="entry name" value="HATPase_C_sf"/>
</dbReference>
<dbReference type="PANTHER" id="PTHR42878:SF7">
    <property type="entry name" value="SENSOR HISTIDINE KINASE GLRK"/>
    <property type="match status" value="1"/>
</dbReference>
<dbReference type="InterPro" id="IPR005467">
    <property type="entry name" value="His_kinase_dom"/>
</dbReference>
<gene>
    <name evidence="11" type="ORF">H9738_03350</name>
</gene>
<dbReference type="GO" id="GO:0030295">
    <property type="term" value="F:protein kinase activator activity"/>
    <property type="evidence" value="ECO:0007669"/>
    <property type="project" value="TreeGrafter"/>
</dbReference>
<evidence type="ECO:0000256" key="1">
    <source>
        <dbReference type="ARBA" id="ARBA00000085"/>
    </source>
</evidence>
<dbReference type="SUPFAM" id="SSF47384">
    <property type="entry name" value="Homodimeric domain of signal transducing histidine kinase"/>
    <property type="match status" value="1"/>
</dbReference>
<keyword evidence="6 11" id="KW-0418">Kinase</keyword>
<keyword evidence="9" id="KW-0472">Membrane</keyword>
<evidence type="ECO:0000313" key="11">
    <source>
        <dbReference type="EMBL" id="HIX36892.1"/>
    </source>
</evidence>
<dbReference type="InterPro" id="IPR036097">
    <property type="entry name" value="HisK_dim/P_sf"/>
</dbReference>
<dbReference type="EMBL" id="DXFG01000059">
    <property type="protein sequence ID" value="HIX36892.1"/>
    <property type="molecule type" value="Genomic_DNA"/>
</dbReference>
<evidence type="ECO:0000256" key="9">
    <source>
        <dbReference type="SAM" id="Phobius"/>
    </source>
</evidence>
<keyword evidence="4" id="KW-0808">Transferase</keyword>
<reference evidence="11" key="1">
    <citation type="journal article" date="2021" name="PeerJ">
        <title>Extensive microbial diversity within the chicken gut microbiome revealed by metagenomics and culture.</title>
        <authorList>
            <person name="Gilroy R."/>
            <person name="Ravi A."/>
            <person name="Getino M."/>
            <person name="Pursley I."/>
            <person name="Horton D.L."/>
            <person name="Alikhan N.F."/>
            <person name="Baker D."/>
            <person name="Gharbi K."/>
            <person name="Hall N."/>
            <person name="Watson M."/>
            <person name="Adriaenssens E.M."/>
            <person name="Foster-Nyarko E."/>
            <person name="Jarju S."/>
            <person name="Secka A."/>
            <person name="Antonio M."/>
            <person name="Oren A."/>
            <person name="Chaudhuri R.R."/>
            <person name="La Ragione R."/>
            <person name="Hildebrand F."/>
            <person name="Pallen M.J."/>
        </authorList>
    </citation>
    <scope>NUCLEOTIDE SEQUENCE</scope>
    <source>
        <strain evidence="11">ChiHjej12B11-1927</strain>
    </source>
</reference>
<keyword evidence="7" id="KW-0067">ATP-binding</keyword>
<evidence type="ECO:0000256" key="5">
    <source>
        <dbReference type="ARBA" id="ARBA00022741"/>
    </source>
</evidence>
<dbReference type="GO" id="GO:0005524">
    <property type="term" value="F:ATP binding"/>
    <property type="evidence" value="ECO:0007669"/>
    <property type="project" value="UniProtKB-KW"/>
</dbReference>
<feature type="transmembrane region" description="Helical" evidence="9">
    <location>
        <begin position="12"/>
        <end position="39"/>
    </location>
</feature>
<evidence type="ECO:0000256" key="8">
    <source>
        <dbReference type="ARBA" id="ARBA00023012"/>
    </source>
</evidence>
<dbReference type="SUPFAM" id="SSF55874">
    <property type="entry name" value="ATPase domain of HSP90 chaperone/DNA topoisomerase II/histidine kinase"/>
    <property type="match status" value="1"/>
</dbReference>
<dbReference type="GO" id="GO:0000155">
    <property type="term" value="F:phosphorelay sensor kinase activity"/>
    <property type="evidence" value="ECO:0007669"/>
    <property type="project" value="InterPro"/>
</dbReference>
<dbReference type="PANTHER" id="PTHR42878">
    <property type="entry name" value="TWO-COMPONENT HISTIDINE KINASE"/>
    <property type="match status" value="1"/>
</dbReference>
<evidence type="ECO:0000259" key="10">
    <source>
        <dbReference type="PROSITE" id="PS50109"/>
    </source>
</evidence>
<dbReference type="PROSITE" id="PS50109">
    <property type="entry name" value="HIS_KIN"/>
    <property type="match status" value="1"/>
</dbReference>
<name>A0A9D2AMH9_9FIRM</name>
<evidence type="ECO:0000256" key="7">
    <source>
        <dbReference type="ARBA" id="ARBA00022840"/>
    </source>
</evidence>
<dbReference type="Proteomes" id="UP000824230">
    <property type="component" value="Unassembled WGS sequence"/>
</dbReference>
<dbReference type="Pfam" id="PF00512">
    <property type="entry name" value="HisKA"/>
    <property type="match status" value="1"/>
</dbReference>
<comment type="subcellular location">
    <subcellularLocation>
        <location evidence="2">Membrane</location>
    </subcellularLocation>
</comment>
<proteinExistence type="predicted"/>
<keyword evidence="8" id="KW-0902">Two-component regulatory system</keyword>
<evidence type="ECO:0000256" key="3">
    <source>
        <dbReference type="ARBA" id="ARBA00012438"/>
    </source>
</evidence>
<dbReference type="AlphaFoldDB" id="A0A9D2AMH9"/>
<comment type="catalytic activity">
    <reaction evidence="1">
        <text>ATP + protein L-histidine = ADP + protein N-phospho-L-histidine.</text>
        <dbReference type="EC" id="2.7.13.3"/>
    </reaction>
</comment>
<dbReference type="SMART" id="SM00388">
    <property type="entry name" value="HisKA"/>
    <property type="match status" value="1"/>
</dbReference>
<dbReference type="EC" id="2.7.13.3" evidence="3"/>
<dbReference type="InterPro" id="IPR050351">
    <property type="entry name" value="BphY/WalK/GraS-like"/>
</dbReference>
<evidence type="ECO:0000313" key="12">
    <source>
        <dbReference type="Proteomes" id="UP000824230"/>
    </source>
</evidence>
<feature type="domain" description="Histidine kinase" evidence="10">
    <location>
        <begin position="236"/>
        <end position="454"/>
    </location>
</feature>
<keyword evidence="5" id="KW-0547">Nucleotide-binding</keyword>
<dbReference type="GO" id="GO:0000156">
    <property type="term" value="F:phosphorelay response regulator activity"/>
    <property type="evidence" value="ECO:0007669"/>
    <property type="project" value="TreeGrafter"/>
</dbReference>
<accession>A0A9D2AMH9</accession>
<dbReference type="CDD" id="cd00082">
    <property type="entry name" value="HisKA"/>
    <property type="match status" value="1"/>
</dbReference>
<dbReference type="GO" id="GO:0007234">
    <property type="term" value="P:osmosensory signaling via phosphorelay pathway"/>
    <property type="evidence" value="ECO:0007669"/>
    <property type="project" value="TreeGrafter"/>
</dbReference>
<sequence>MNTVQRFFRRYIFSAAGIVILFFLLNCMLIFIVLSLWFFCEGKEGNFSIAELSGYISETGEGIEIAPQGKEMLEDSRVWAMLLDESGQVIWEEGLPKELPKQYSLSQVATFSRWYLEDWPVNVWERQDGLLVAGFEKNSIVKYSYTMRTSYLRLLFVSGFLIFLGNFILMLLLFLGSIRRLEKSAGPILTGIQQMAGGKPCHLEEKGELAEINASLNQASAFLQKKDGTRAQWIRGVSHDIRTPLSMILGYASELEEMPDLSVEARNQAGIIRRQGQRIKALVDNLNLSTKLAYSIPSIHKKNLAPAELARQVISDILNEGLSGQYRIEFLETGQEPEAFFKGDPFLLRRMLENLIRNSILHNPAGCQILVSVDMQKSFCCFVVQDKGQGVSSKALKELNQENYLPAEPEAVGEEDHGLGLRIVKQIVRLHNGNIEFSQTTPHGLTVKIFLQNR</sequence>
<organism evidence="11 12">
    <name type="scientific">Candidatus Blautia pullistercoris</name>
    <dbReference type="NCBI Taxonomy" id="2838499"/>
    <lineage>
        <taxon>Bacteria</taxon>
        <taxon>Bacillati</taxon>
        <taxon>Bacillota</taxon>
        <taxon>Clostridia</taxon>
        <taxon>Lachnospirales</taxon>
        <taxon>Lachnospiraceae</taxon>
        <taxon>Blautia</taxon>
    </lineage>
</organism>
<dbReference type="SMART" id="SM00387">
    <property type="entry name" value="HATPase_c"/>
    <property type="match status" value="1"/>
</dbReference>
<dbReference type="Gene3D" id="3.30.565.10">
    <property type="entry name" value="Histidine kinase-like ATPase, C-terminal domain"/>
    <property type="match status" value="1"/>
</dbReference>
<keyword evidence="9" id="KW-1133">Transmembrane helix</keyword>
<evidence type="ECO:0000256" key="2">
    <source>
        <dbReference type="ARBA" id="ARBA00004370"/>
    </source>
</evidence>
<dbReference type="Pfam" id="PF02518">
    <property type="entry name" value="HATPase_c"/>
    <property type="match status" value="1"/>
</dbReference>
<dbReference type="Gene3D" id="1.10.287.130">
    <property type="match status" value="1"/>
</dbReference>
<feature type="transmembrane region" description="Helical" evidence="9">
    <location>
        <begin position="151"/>
        <end position="175"/>
    </location>
</feature>
<dbReference type="InterPro" id="IPR003661">
    <property type="entry name" value="HisK_dim/P_dom"/>
</dbReference>
<dbReference type="InterPro" id="IPR003594">
    <property type="entry name" value="HATPase_dom"/>
</dbReference>
<evidence type="ECO:0000256" key="4">
    <source>
        <dbReference type="ARBA" id="ARBA00022679"/>
    </source>
</evidence>
<protein>
    <recommendedName>
        <fullName evidence="3">histidine kinase</fullName>
        <ecNumber evidence="3">2.7.13.3</ecNumber>
    </recommendedName>
</protein>
<reference evidence="11" key="2">
    <citation type="submission" date="2021-04" db="EMBL/GenBank/DDBJ databases">
        <authorList>
            <person name="Gilroy R."/>
        </authorList>
    </citation>
    <scope>NUCLEOTIDE SEQUENCE</scope>
    <source>
        <strain evidence="11">ChiHjej12B11-1927</strain>
    </source>
</reference>